<proteinExistence type="inferred from homology"/>
<sequence>MDRSSELRPSKRARLDDAPNDRTGGTDHTISDPAIGQGEVGTSNMTACLPGDEDGREIEVGITTFVGGARGKFHGILKKRYTDFMVNEILPNGRVLHLQSLSAKAAGTSGMASNQGTRSNRQSEAQEQDCVPSHKDDKPIVETSEKVAESAGVSDNKSAEERPEVSEDDRAKLVEYFNEEAVQQLLALYTSILKDPKKKPSEHETVRTSFTTDRSVRSQIHQDIRRIFYGKIDSSTDKDGTLVLRAVGLNNRNRGWGKPDGEGKARPGKLGWLDRGGEYLHFTLYKENKDTLEAVSFISNQLKTTNKTFQFAGTKDRRAVTVQRVSAYRIEAPRLAGLNRILRFSAVGDFEYQKHGLELGDLSGNEFVVTLRDCSIEGAESAATTSDRVSLARSYLGQSLQGLREKGFLNYYGLQRFGTFATRTDAVGVKILQGDYEGACNGILQFSPVALAAANAGDSDTMVGQDDRARAEGINIWRTTGNVNEALDRIPRKFSAERALIRELGRQPQNFLGALSAIQRNLRLMYVHAYQSLVWNLAVGERWRLYGDTVVEGDLVLVQEHKDKEATVEVEPTVDADGEVVIQPAQDDRAKDPDDIYERARALTAEEAASGEYSIFDVVLPLPGFDVIYPANASGEWYKTFMGSEAGGRLDPHDMRRKQRDFSLSGGYRKILARIGADYDLQVHEYRNDSEQFVQTDLERIKAERGAKQKDGGETGQEQKQDQDQGQDQTSTLPTDTSDVEPKLAAVLKFQLGASQYATVAMRELSRGGIRAYKPEFMGGR</sequence>
<feature type="domain" description="TRUD" evidence="5">
    <location>
        <begin position="407"/>
        <end position="674"/>
    </location>
</feature>
<feature type="region of interest" description="Disordered" evidence="4">
    <location>
        <begin position="1"/>
        <end position="43"/>
    </location>
</feature>
<feature type="compositionally biased region" description="Basic and acidic residues" evidence="4">
    <location>
        <begin position="157"/>
        <end position="167"/>
    </location>
</feature>
<dbReference type="GO" id="GO:0005634">
    <property type="term" value="C:nucleus"/>
    <property type="evidence" value="ECO:0007669"/>
    <property type="project" value="TreeGrafter"/>
</dbReference>
<dbReference type="InterPro" id="IPR011760">
    <property type="entry name" value="PsdUridine_synth_TruD_insert"/>
</dbReference>
<organism evidence="6 7">
    <name type="scientific">Exophiala dermatitidis</name>
    <name type="common">Black yeast-like fungus</name>
    <name type="synonym">Wangiella dermatitidis</name>
    <dbReference type="NCBI Taxonomy" id="5970"/>
    <lineage>
        <taxon>Eukaryota</taxon>
        <taxon>Fungi</taxon>
        <taxon>Dikarya</taxon>
        <taxon>Ascomycota</taxon>
        <taxon>Pezizomycotina</taxon>
        <taxon>Eurotiomycetes</taxon>
        <taxon>Chaetothyriomycetidae</taxon>
        <taxon>Chaetothyriales</taxon>
        <taxon>Herpotrichiellaceae</taxon>
        <taxon>Exophiala</taxon>
    </lineage>
</organism>
<evidence type="ECO:0000313" key="6">
    <source>
        <dbReference type="EMBL" id="KAJ8993355.1"/>
    </source>
</evidence>
<dbReference type="Pfam" id="PF01142">
    <property type="entry name" value="TruD"/>
    <property type="match status" value="1"/>
</dbReference>
<dbReference type="PROSITE" id="PS50984">
    <property type="entry name" value="TRUD"/>
    <property type="match status" value="1"/>
</dbReference>
<feature type="compositionally biased region" description="Polar residues" evidence="4">
    <location>
        <begin position="110"/>
        <end position="125"/>
    </location>
</feature>
<dbReference type="GO" id="GO:0001522">
    <property type="term" value="P:pseudouridine synthesis"/>
    <property type="evidence" value="ECO:0007669"/>
    <property type="project" value="InterPro"/>
</dbReference>
<dbReference type="PROSITE" id="PS01268">
    <property type="entry name" value="UPF0024"/>
    <property type="match status" value="1"/>
</dbReference>
<feature type="region of interest" description="Disordered" evidence="4">
    <location>
        <begin position="107"/>
        <end position="167"/>
    </location>
</feature>
<dbReference type="SUPFAM" id="SSF55120">
    <property type="entry name" value="Pseudouridine synthase"/>
    <property type="match status" value="1"/>
</dbReference>
<protein>
    <submittedName>
        <fullName evidence="6">Multisubstrate pseudouridine synthase 7</fullName>
        <ecNumber evidence="6">5.4.99.27</ecNumber>
    </submittedName>
</protein>
<evidence type="ECO:0000256" key="3">
    <source>
        <dbReference type="ARBA" id="ARBA00023235"/>
    </source>
</evidence>
<dbReference type="InterPro" id="IPR001656">
    <property type="entry name" value="PsdUridine_synth_TruD"/>
</dbReference>
<feature type="region of interest" description="Disordered" evidence="4">
    <location>
        <begin position="704"/>
        <end position="740"/>
    </location>
</feature>
<feature type="compositionally biased region" description="Basic and acidic residues" evidence="4">
    <location>
        <begin position="1"/>
        <end position="20"/>
    </location>
</feature>
<name>A0AAN6F0J1_EXODE</name>
<evidence type="ECO:0000259" key="5">
    <source>
        <dbReference type="PROSITE" id="PS50984"/>
    </source>
</evidence>
<dbReference type="PANTHER" id="PTHR13326:SF21">
    <property type="entry name" value="PSEUDOURIDYLATE SYNTHASE PUS7L"/>
    <property type="match status" value="1"/>
</dbReference>
<evidence type="ECO:0000313" key="7">
    <source>
        <dbReference type="Proteomes" id="UP001161757"/>
    </source>
</evidence>
<keyword evidence="2" id="KW-0819">tRNA processing</keyword>
<gene>
    <name evidence="6" type="primary">PUS7</name>
    <name evidence="6" type="ORF">HRR80_003378</name>
</gene>
<dbReference type="CDD" id="cd02576">
    <property type="entry name" value="PseudoU_synth_ScPUS7"/>
    <property type="match status" value="1"/>
</dbReference>
<comment type="caution">
    <text evidence="6">The sequence shown here is derived from an EMBL/GenBank/DDBJ whole genome shotgun (WGS) entry which is preliminary data.</text>
</comment>
<dbReference type="GO" id="GO:0008033">
    <property type="term" value="P:tRNA processing"/>
    <property type="evidence" value="ECO:0007669"/>
    <property type="project" value="UniProtKB-KW"/>
</dbReference>
<dbReference type="InterPro" id="IPR042214">
    <property type="entry name" value="TruD_catalytic"/>
</dbReference>
<accession>A0AAN6F0J1</accession>
<dbReference type="PANTHER" id="PTHR13326">
    <property type="entry name" value="TRNA PSEUDOURIDINE SYNTHASE D"/>
    <property type="match status" value="1"/>
</dbReference>
<dbReference type="GO" id="GO:0160150">
    <property type="term" value="F:tRNA pseudouridine(13) synthase activity"/>
    <property type="evidence" value="ECO:0007669"/>
    <property type="project" value="UniProtKB-EC"/>
</dbReference>
<dbReference type="EMBL" id="JAJGCB010000004">
    <property type="protein sequence ID" value="KAJ8993355.1"/>
    <property type="molecule type" value="Genomic_DNA"/>
</dbReference>
<dbReference type="AlphaFoldDB" id="A0AAN6F0J1"/>
<dbReference type="EC" id="5.4.99.27" evidence="6"/>
<dbReference type="InterPro" id="IPR020103">
    <property type="entry name" value="PsdUridine_synth_cat_dom_sf"/>
</dbReference>
<reference evidence="6" key="1">
    <citation type="submission" date="2023-01" db="EMBL/GenBank/DDBJ databases">
        <title>Exophiala dermititidis isolated from Cystic Fibrosis Patient.</title>
        <authorList>
            <person name="Kurbessoian T."/>
            <person name="Crocker A."/>
            <person name="Murante D."/>
            <person name="Hogan D.A."/>
            <person name="Stajich J.E."/>
        </authorList>
    </citation>
    <scope>NUCLEOTIDE SEQUENCE</scope>
    <source>
        <strain evidence="6">Ex8</strain>
    </source>
</reference>
<feature type="compositionally biased region" description="Basic and acidic residues" evidence="4">
    <location>
        <begin position="132"/>
        <end position="148"/>
    </location>
</feature>
<dbReference type="Gene3D" id="3.30.2350.20">
    <property type="entry name" value="TruD, catalytic domain"/>
    <property type="match status" value="2"/>
</dbReference>
<evidence type="ECO:0000256" key="2">
    <source>
        <dbReference type="ARBA" id="ARBA00022694"/>
    </source>
</evidence>
<dbReference type="GO" id="GO:0003723">
    <property type="term" value="F:RNA binding"/>
    <property type="evidence" value="ECO:0007669"/>
    <property type="project" value="InterPro"/>
</dbReference>
<dbReference type="InterPro" id="IPR020119">
    <property type="entry name" value="PsdUridine_synth_TruD_CS"/>
</dbReference>
<evidence type="ECO:0000256" key="4">
    <source>
        <dbReference type="SAM" id="MobiDB-lite"/>
    </source>
</evidence>
<keyword evidence="3 6" id="KW-0413">Isomerase</keyword>
<dbReference type="PIRSF" id="PIRSF037016">
    <property type="entry name" value="Pseudouridin_synth_euk_prd"/>
    <property type="match status" value="1"/>
</dbReference>
<dbReference type="NCBIfam" id="TIGR00094">
    <property type="entry name" value="tRNA_TruD_broad"/>
    <property type="match status" value="1"/>
</dbReference>
<dbReference type="Proteomes" id="UP001161757">
    <property type="component" value="Unassembled WGS sequence"/>
</dbReference>
<comment type="similarity">
    <text evidence="1">Belongs to the pseudouridine synthase TruD family.</text>
</comment>
<feature type="compositionally biased region" description="Basic and acidic residues" evidence="4">
    <location>
        <begin position="704"/>
        <end position="723"/>
    </location>
</feature>
<evidence type="ECO:0000256" key="1">
    <source>
        <dbReference type="ARBA" id="ARBA00007953"/>
    </source>
</evidence>